<keyword evidence="1" id="KW-0812">Transmembrane</keyword>
<dbReference type="Proteomes" id="UP001177212">
    <property type="component" value="Unassembled WGS sequence"/>
</dbReference>
<sequence length="85" mass="9970">MSEYYFRWLFLIVAVCAVGLLTRTNFFKNLVGKMQEVEPLDVKKSRLDNGMYVYDFESDGQKVKLLVYQGVAQQLTFDRICECKK</sequence>
<keyword evidence="1" id="KW-0472">Membrane</keyword>
<gene>
    <name evidence="2" type="ORF">Q8W34_06765</name>
</gene>
<comment type="caution">
    <text evidence="2">The sequence shown here is derived from an EMBL/GenBank/DDBJ whole genome shotgun (WGS) entry which is preliminary data.</text>
</comment>
<keyword evidence="3" id="KW-1185">Reference proteome</keyword>
<protein>
    <submittedName>
        <fullName evidence="2">Uncharacterized protein</fullName>
    </submittedName>
</protein>
<name>A0ABT9FCC8_9GAMM</name>
<reference evidence="2" key="1">
    <citation type="submission" date="2023-07" db="EMBL/GenBank/DDBJ databases">
        <title>Genome content predicts the carbon catabolic preferences of heterotrophic bacteria.</title>
        <authorList>
            <person name="Gralka M."/>
        </authorList>
    </citation>
    <scope>NUCLEOTIDE SEQUENCE</scope>
    <source>
        <strain evidence="2">4G09</strain>
    </source>
</reference>
<proteinExistence type="predicted"/>
<feature type="transmembrane region" description="Helical" evidence="1">
    <location>
        <begin position="6"/>
        <end position="26"/>
    </location>
</feature>
<accession>A0ABT9FCC8</accession>
<evidence type="ECO:0000256" key="1">
    <source>
        <dbReference type="SAM" id="Phobius"/>
    </source>
</evidence>
<keyword evidence="1" id="KW-1133">Transmembrane helix</keyword>
<organism evidence="2 3">
    <name type="scientific">Pseudoalteromonas marina</name>
    <dbReference type="NCBI Taxonomy" id="267375"/>
    <lineage>
        <taxon>Bacteria</taxon>
        <taxon>Pseudomonadati</taxon>
        <taxon>Pseudomonadota</taxon>
        <taxon>Gammaproteobacteria</taxon>
        <taxon>Alteromonadales</taxon>
        <taxon>Pseudoalteromonadaceae</taxon>
        <taxon>Pseudoalteromonas</taxon>
    </lineage>
</organism>
<evidence type="ECO:0000313" key="3">
    <source>
        <dbReference type="Proteomes" id="UP001177212"/>
    </source>
</evidence>
<dbReference type="EMBL" id="JAUYVT010000004">
    <property type="protein sequence ID" value="MDP2564329.1"/>
    <property type="molecule type" value="Genomic_DNA"/>
</dbReference>
<evidence type="ECO:0000313" key="2">
    <source>
        <dbReference type="EMBL" id="MDP2564329.1"/>
    </source>
</evidence>
<dbReference type="RefSeq" id="WP_305471610.1">
    <property type="nucleotide sequence ID" value="NZ_JAUYVT010000004.1"/>
</dbReference>